<gene>
    <name evidence="2" type="ORF">GMRT_25174</name>
    <name evidence="1" type="ORF">GMRT_25321</name>
</gene>
<dbReference type="EMBL" id="VDLU01000049">
    <property type="protein sequence ID" value="TNJ26106.1"/>
    <property type="molecule type" value="Genomic_DNA"/>
</dbReference>
<dbReference type="SUPFAM" id="SSF48403">
    <property type="entry name" value="Ankyrin repeat"/>
    <property type="match status" value="1"/>
</dbReference>
<evidence type="ECO:0000313" key="3">
    <source>
        <dbReference type="Proteomes" id="UP000315496"/>
    </source>
</evidence>
<dbReference type="InterPro" id="IPR002110">
    <property type="entry name" value="Ankyrin_rpt"/>
</dbReference>
<dbReference type="PANTHER" id="PTHR24184">
    <property type="entry name" value="SI:CH211-189E2.2"/>
    <property type="match status" value="1"/>
</dbReference>
<evidence type="ECO:0000313" key="1">
    <source>
        <dbReference type="EMBL" id="TNJ26106.1"/>
    </source>
</evidence>
<dbReference type="Gene3D" id="1.25.40.20">
    <property type="entry name" value="Ankyrin repeat-containing domain"/>
    <property type="match status" value="2"/>
</dbReference>
<dbReference type="Proteomes" id="UP000315496">
    <property type="component" value="Unassembled WGS sequence"/>
</dbReference>
<sequence>MSVTDLMEAAGRGDLEGVKRNLNQIGKQDEDGKTALMWAVRGGHANCIPLLEKEIGIQENDGWTALMYAARDGHANCIPLLMNEVGKQKGDSWTALMLAASNGNTDSVRLLLSEAGKQTTEEWKFTSAHNRVTFHPGTTALMLAAYFNYPEVVELLLPCEQGMKDSKGHTAKWHAKNSSKGGNFTRVRQLLENEGTERIPRHITSVKYLGSGIVSTNSPLKTSLSRKTSPLPRMP</sequence>
<proteinExistence type="predicted"/>
<dbReference type="OrthoDB" id="341259at2759"/>
<protein>
    <submittedName>
        <fullName evidence="1">Ankyrin repeat protein 1</fullName>
    </submittedName>
</protein>
<dbReference type="VEuPathDB" id="GiardiaDB:GMRT_25321"/>
<evidence type="ECO:0000313" key="2">
    <source>
        <dbReference type="EMBL" id="TNJ26128.1"/>
    </source>
</evidence>
<dbReference type="SMART" id="SM00248">
    <property type="entry name" value="ANK"/>
    <property type="match status" value="4"/>
</dbReference>
<name>A0A4Z1SKF8_GIAMU</name>
<comment type="caution">
    <text evidence="1">The sequence shown here is derived from an EMBL/GenBank/DDBJ whole genome shotgun (WGS) entry which is preliminary data.</text>
</comment>
<dbReference type="InterPro" id="IPR036770">
    <property type="entry name" value="Ankyrin_rpt-contain_sf"/>
</dbReference>
<dbReference type="Pfam" id="PF12796">
    <property type="entry name" value="Ank_2"/>
    <property type="match status" value="1"/>
</dbReference>
<dbReference type="EMBL" id="VDLU01000022">
    <property type="protein sequence ID" value="TNJ26128.1"/>
    <property type="molecule type" value="Genomic_DNA"/>
</dbReference>
<reference evidence="1 3" key="1">
    <citation type="submission" date="2019-05" db="EMBL/GenBank/DDBJ databases">
        <title>The compact genome of Giardia muris reveals important steps in the evolution of intestinal protozoan parasites.</title>
        <authorList>
            <person name="Xu F."/>
            <person name="Jimenez-Gonzalez A."/>
            <person name="Einarsson E."/>
            <person name="Astvaldsson A."/>
            <person name="Peirasmaki D."/>
            <person name="Eckmann L."/>
            <person name="Andersson J.O."/>
            <person name="Svard S.G."/>
            <person name="Jerlstrom-Hultqvist J."/>
        </authorList>
    </citation>
    <scope>NUCLEOTIDE SEQUENCE [LARGE SCALE GENOMIC DNA]</scope>
    <source>
        <strain evidence="1 3">Roberts-Thomson</strain>
    </source>
</reference>
<dbReference type="PANTHER" id="PTHR24184:SF11">
    <property type="entry name" value="ANKYRIN REPEAT AND SOCS BOX CONTAINING 3"/>
    <property type="match status" value="1"/>
</dbReference>
<dbReference type="Pfam" id="PF00023">
    <property type="entry name" value="Ank"/>
    <property type="match status" value="2"/>
</dbReference>
<keyword evidence="3" id="KW-1185">Reference proteome</keyword>
<accession>A0A4Z1SKF8</accession>
<organism evidence="1 3">
    <name type="scientific">Giardia muris</name>
    <dbReference type="NCBI Taxonomy" id="5742"/>
    <lineage>
        <taxon>Eukaryota</taxon>
        <taxon>Metamonada</taxon>
        <taxon>Diplomonadida</taxon>
        <taxon>Hexamitidae</taxon>
        <taxon>Giardiinae</taxon>
        <taxon>Giardia</taxon>
    </lineage>
</organism>
<dbReference type="AlphaFoldDB" id="A0A4Z1SKF8"/>
<dbReference type="VEuPathDB" id="GiardiaDB:GMRT_25174"/>